<protein>
    <submittedName>
        <fullName evidence="2">N-acetyltransferase</fullName>
    </submittedName>
</protein>
<reference evidence="3" key="1">
    <citation type="submission" date="2021-03" db="EMBL/GenBank/DDBJ databases">
        <title>Assistant Professor.</title>
        <authorList>
            <person name="Huq M.A."/>
        </authorList>
    </citation>
    <scope>NUCLEOTIDE SEQUENCE [LARGE SCALE GENOMIC DNA]</scope>
    <source>
        <strain evidence="3">MAH-28</strain>
    </source>
</reference>
<dbReference type="SUPFAM" id="SSF55729">
    <property type="entry name" value="Acyl-CoA N-acyltransferases (Nat)"/>
    <property type="match status" value="1"/>
</dbReference>
<dbReference type="EMBL" id="JAGHKP010000001">
    <property type="protein sequence ID" value="MBO9152011.1"/>
    <property type="molecule type" value="Genomic_DNA"/>
</dbReference>
<dbReference type="Pfam" id="PF00583">
    <property type="entry name" value="Acetyltransf_1"/>
    <property type="match status" value="1"/>
</dbReference>
<organism evidence="2 3">
    <name type="scientific">Chitinophaga chungangae</name>
    <dbReference type="NCBI Taxonomy" id="2821488"/>
    <lineage>
        <taxon>Bacteria</taxon>
        <taxon>Pseudomonadati</taxon>
        <taxon>Bacteroidota</taxon>
        <taxon>Chitinophagia</taxon>
        <taxon>Chitinophagales</taxon>
        <taxon>Chitinophagaceae</taxon>
        <taxon>Chitinophaga</taxon>
    </lineage>
</organism>
<gene>
    <name evidence="2" type="ORF">J7I43_07310</name>
</gene>
<sequence length="173" mass="18692">MKIIIQPETPEDRSAIYSINAAAFGQENESRLIDLLRDSEHFIPELSLVARADNGPVGHILFTRLIIAGTEGVKYPALALAPMAVLPSLQQSGIGSQLVREGLKRATELGYGSVIVLGHPQYYPKFGFAPASRWGIRTAYEVPDEVFMAIELEPGALEGRAGVVVYPDAFGAV</sequence>
<proteinExistence type="predicted"/>
<evidence type="ECO:0000313" key="2">
    <source>
        <dbReference type="EMBL" id="MBO9152011.1"/>
    </source>
</evidence>
<dbReference type="InterPro" id="IPR016181">
    <property type="entry name" value="Acyl_CoA_acyltransferase"/>
</dbReference>
<dbReference type="Gene3D" id="3.40.630.30">
    <property type="match status" value="1"/>
</dbReference>
<keyword evidence="3" id="KW-1185">Reference proteome</keyword>
<name>A0ABS3YBI6_9BACT</name>
<dbReference type="Proteomes" id="UP000679126">
    <property type="component" value="Unassembled WGS sequence"/>
</dbReference>
<evidence type="ECO:0000313" key="3">
    <source>
        <dbReference type="Proteomes" id="UP000679126"/>
    </source>
</evidence>
<dbReference type="CDD" id="cd04301">
    <property type="entry name" value="NAT_SF"/>
    <property type="match status" value="1"/>
</dbReference>
<dbReference type="InterPro" id="IPR000182">
    <property type="entry name" value="GNAT_dom"/>
</dbReference>
<dbReference type="PROSITE" id="PS51186">
    <property type="entry name" value="GNAT"/>
    <property type="match status" value="1"/>
</dbReference>
<accession>A0ABS3YBI6</accession>
<evidence type="ECO:0000259" key="1">
    <source>
        <dbReference type="PROSITE" id="PS51186"/>
    </source>
</evidence>
<feature type="domain" description="N-acetyltransferase" evidence="1">
    <location>
        <begin position="3"/>
        <end position="153"/>
    </location>
</feature>
<dbReference type="RefSeq" id="WP_209144749.1">
    <property type="nucleotide sequence ID" value="NZ_JAGHKP010000001.1"/>
</dbReference>
<comment type="caution">
    <text evidence="2">The sequence shown here is derived from an EMBL/GenBank/DDBJ whole genome shotgun (WGS) entry which is preliminary data.</text>
</comment>